<accession>A0A6A5TXJ4</accession>
<sequence length="86" mass="9374">MWSFFYWVFFPFPSHHISSRLGSSRLGVDSAGAGVGVGAWGRALDSIRKASERRNAPSLPALSPGLQCTTFLSLFLSVISLPIYLN</sequence>
<organism evidence="1 2">
    <name type="scientific">Byssothecium circinans</name>
    <dbReference type="NCBI Taxonomy" id="147558"/>
    <lineage>
        <taxon>Eukaryota</taxon>
        <taxon>Fungi</taxon>
        <taxon>Dikarya</taxon>
        <taxon>Ascomycota</taxon>
        <taxon>Pezizomycotina</taxon>
        <taxon>Dothideomycetes</taxon>
        <taxon>Pleosporomycetidae</taxon>
        <taxon>Pleosporales</taxon>
        <taxon>Massarineae</taxon>
        <taxon>Massarinaceae</taxon>
        <taxon>Byssothecium</taxon>
    </lineage>
</organism>
<dbReference type="EMBL" id="ML976990">
    <property type="protein sequence ID" value="KAF1957054.1"/>
    <property type="molecule type" value="Genomic_DNA"/>
</dbReference>
<keyword evidence="2" id="KW-1185">Reference proteome</keyword>
<gene>
    <name evidence="1" type="ORF">CC80DRAFT_53851</name>
</gene>
<name>A0A6A5TXJ4_9PLEO</name>
<reference evidence="1" key="1">
    <citation type="journal article" date="2020" name="Stud. Mycol.">
        <title>101 Dothideomycetes genomes: a test case for predicting lifestyles and emergence of pathogens.</title>
        <authorList>
            <person name="Haridas S."/>
            <person name="Albert R."/>
            <person name="Binder M."/>
            <person name="Bloem J."/>
            <person name="Labutti K."/>
            <person name="Salamov A."/>
            <person name="Andreopoulos B."/>
            <person name="Baker S."/>
            <person name="Barry K."/>
            <person name="Bills G."/>
            <person name="Bluhm B."/>
            <person name="Cannon C."/>
            <person name="Castanera R."/>
            <person name="Culley D."/>
            <person name="Daum C."/>
            <person name="Ezra D."/>
            <person name="Gonzalez J."/>
            <person name="Henrissat B."/>
            <person name="Kuo A."/>
            <person name="Liang C."/>
            <person name="Lipzen A."/>
            <person name="Lutzoni F."/>
            <person name="Magnuson J."/>
            <person name="Mondo S."/>
            <person name="Nolan M."/>
            <person name="Ohm R."/>
            <person name="Pangilinan J."/>
            <person name="Park H.-J."/>
            <person name="Ramirez L."/>
            <person name="Alfaro M."/>
            <person name="Sun H."/>
            <person name="Tritt A."/>
            <person name="Yoshinaga Y."/>
            <person name="Zwiers L.-H."/>
            <person name="Turgeon B."/>
            <person name="Goodwin S."/>
            <person name="Spatafora J."/>
            <person name="Crous P."/>
            <person name="Grigoriev I."/>
        </authorList>
    </citation>
    <scope>NUCLEOTIDE SEQUENCE</scope>
    <source>
        <strain evidence="1">CBS 675.92</strain>
    </source>
</reference>
<dbReference type="AlphaFoldDB" id="A0A6A5TXJ4"/>
<evidence type="ECO:0000313" key="1">
    <source>
        <dbReference type="EMBL" id="KAF1957054.1"/>
    </source>
</evidence>
<dbReference type="Proteomes" id="UP000800035">
    <property type="component" value="Unassembled WGS sequence"/>
</dbReference>
<protein>
    <submittedName>
        <fullName evidence="1">Uncharacterized protein</fullName>
    </submittedName>
</protein>
<proteinExistence type="predicted"/>
<evidence type="ECO:0000313" key="2">
    <source>
        <dbReference type="Proteomes" id="UP000800035"/>
    </source>
</evidence>